<name>A6BFF9_9FIRM</name>
<accession>A6BFF9</accession>
<dbReference type="AlphaFoldDB" id="A6BFF9"/>
<evidence type="ECO:0000313" key="1">
    <source>
        <dbReference type="EMBL" id="EDM63746.1"/>
    </source>
</evidence>
<dbReference type="EMBL" id="AAXB02000003">
    <property type="protein sequence ID" value="EDM63746.1"/>
    <property type="molecule type" value="Genomic_DNA"/>
</dbReference>
<organism evidence="1 2">
    <name type="scientific">Dorea longicatena DSM 13814</name>
    <dbReference type="NCBI Taxonomy" id="411462"/>
    <lineage>
        <taxon>Bacteria</taxon>
        <taxon>Bacillati</taxon>
        <taxon>Bacillota</taxon>
        <taxon>Clostridia</taxon>
        <taxon>Lachnospirales</taxon>
        <taxon>Lachnospiraceae</taxon>
        <taxon>Dorea</taxon>
    </lineage>
</organism>
<sequence>MEKEFRTCFFVSPCVRKKLPVAGSVDTKVYKRVE</sequence>
<dbReference type="HOGENOM" id="CLU_3373474_0_0_9"/>
<comment type="caution">
    <text evidence="1">The sequence shown here is derived from an EMBL/GenBank/DDBJ whole genome shotgun (WGS) entry which is preliminary data.</text>
</comment>
<evidence type="ECO:0000313" key="2">
    <source>
        <dbReference type="Proteomes" id="UP000004016"/>
    </source>
</evidence>
<reference evidence="1 2" key="1">
    <citation type="submission" date="2007-03" db="EMBL/GenBank/DDBJ databases">
        <authorList>
            <person name="Fulton L."/>
            <person name="Clifton S."/>
            <person name="Fulton B."/>
            <person name="Xu J."/>
            <person name="Minx P."/>
            <person name="Pepin K.H."/>
            <person name="Johnson M."/>
            <person name="Thiruvilangam P."/>
            <person name="Bhonagiri V."/>
            <person name="Nash W.E."/>
            <person name="Mardis E.R."/>
            <person name="Wilson R.K."/>
        </authorList>
    </citation>
    <scope>NUCLEOTIDE SEQUENCE [LARGE SCALE GENOMIC DNA]</scope>
    <source>
        <strain evidence="1 2">DSM 13814</strain>
    </source>
</reference>
<dbReference type="Proteomes" id="UP000004016">
    <property type="component" value="Unassembled WGS sequence"/>
</dbReference>
<gene>
    <name evidence="1" type="ORF">DORLON_01031</name>
</gene>
<reference evidence="1 2" key="2">
    <citation type="submission" date="2007-04" db="EMBL/GenBank/DDBJ databases">
        <title>Draft genome sequence of Dorea longicatena (DSM 13814).</title>
        <authorList>
            <person name="Sudarsanam P."/>
            <person name="Ley R."/>
            <person name="Guruge J."/>
            <person name="Turnbaugh P.J."/>
            <person name="Mahowald M."/>
            <person name="Liep D."/>
            <person name="Gordon J."/>
        </authorList>
    </citation>
    <scope>NUCLEOTIDE SEQUENCE [LARGE SCALE GENOMIC DNA]</scope>
    <source>
        <strain evidence="1 2">DSM 13814</strain>
    </source>
</reference>
<proteinExistence type="predicted"/>
<protein>
    <submittedName>
        <fullName evidence="1">Uncharacterized protein</fullName>
    </submittedName>
</protein>